<feature type="chain" id="PRO_5009245296" description="Lipoprotein" evidence="1">
    <location>
        <begin position="22"/>
        <end position="126"/>
    </location>
</feature>
<feature type="signal peptide" evidence="1">
    <location>
        <begin position="1"/>
        <end position="21"/>
    </location>
</feature>
<dbReference type="EMBL" id="LT629700">
    <property type="protein sequence ID" value="SDL90155.1"/>
    <property type="molecule type" value="Genomic_DNA"/>
</dbReference>
<dbReference type="STRING" id="38302.SAMN04488535_1181"/>
<evidence type="ECO:0000313" key="3">
    <source>
        <dbReference type="Proteomes" id="UP000199350"/>
    </source>
</evidence>
<organism evidence="2 3">
    <name type="scientific">Corynebacterium mycetoides</name>
    <dbReference type="NCBI Taxonomy" id="38302"/>
    <lineage>
        <taxon>Bacteria</taxon>
        <taxon>Bacillati</taxon>
        <taxon>Actinomycetota</taxon>
        <taxon>Actinomycetes</taxon>
        <taxon>Mycobacteriales</taxon>
        <taxon>Corynebacteriaceae</taxon>
        <taxon>Corynebacterium</taxon>
    </lineage>
</organism>
<reference evidence="3" key="1">
    <citation type="submission" date="2016-10" db="EMBL/GenBank/DDBJ databases">
        <authorList>
            <person name="Varghese N."/>
            <person name="Submissions S."/>
        </authorList>
    </citation>
    <scope>NUCLEOTIDE SEQUENCE [LARGE SCALE GENOMIC DNA]</scope>
    <source>
        <strain evidence="3">DSM 20632</strain>
    </source>
</reference>
<dbReference type="AlphaFoldDB" id="A0A1G9NW01"/>
<evidence type="ECO:0000256" key="1">
    <source>
        <dbReference type="SAM" id="SignalP"/>
    </source>
</evidence>
<keyword evidence="1" id="KW-0732">Signal</keyword>
<accession>A0A1G9NW01</accession>
<dbReference type="Proteomes" id="UP000199350">
    <property type="component" value="Chromosome I"/>
</dbReference>
<protein>
    <recommendedName>
        <fullName evidence="4">Lipoprotein</fullName>
    </recommendedName>
</protein>
<proteinExistence type="predicted"/>
<evidence type="ECO:0000313" key="2">
    <source>
        <dbReference type="EMBL" id="SDL90155.1"/>
    </source>
</evidence>
<evidence type="ECO:0008006" key="4">
    <source>
        <dbReference type="Google" id="ProtNLM"/>
    </source>
</evidence>
<dbReference type="RefSeq" id="WP_231908395.1">
    <property type="nucleotide sequence ID" value="NZ_LT629700.1"/>
</dbReference>
<sequence length="126" mass="13097">MMTLKTITAAATILATGTLLAACGSSNDYDGTWTGQATPADASKGQATAEIILDGGDCEWTVTEATGEVNDAKCERDGEDFQFVDPKTGRDLNYTSQLNGDTLTLNPDNGQAEGFGTIVLTRAAGK</sequence>
<dbReference type="PROSITE" id="PS51257">
    <property type="entry name" value="PROKAR_LIPOPROTEIN"/>
    <property type="match status" value="1"/>
</dbReference>
<name>A0A1G9NW01_9CORY</name>
<gene>
    <name evidence="2" type="ORF">SAMN04488535_1181</name>
</gene>
<keyword evidence="3" id="KW-1185">Reference proteome</keyword>